<dbReference type="PANTHER" id="PTHR37819">
    <property type="entry name" value="PROTEIN PSIE"/>
    <property type="match status" value="1"/>
</dbReference>
<evidence type="ECO:0000256" key="7">
    <source>
        <dbReference type="ARBA" id="ARBA00023136"/>
    </source>
</evidence>
<comment type="subcellular location">
    <subcellularLocation>
        <location evidence="1">Cell inner membrane</location>
        <topology evidence="1">Multi-pass membrane protein</topology>
    </subcellularLocation>
</comment>
<dbReference type="EMBL" id="JAHUZB010000002">
    <property type="protein sequence ID" value="MBV7389795.1"/>
    <property type="molecule type" value="Genomic_DNA"/>
</dbReference>
<dbReference type="Proteomes" id="UP000774130">
    <property type="component" value="Unassembled WGS sequence"/>
</dbReference>
<evidence type="ECO:0000256" key="3">
    <source>
        <dbReference type="ARBA" id="ARBA00021903"/>
    </source>
</evidence>
<name>A0ABS6TA86_9ENTE</name>
<evidence type="ECO:0000256" key="4">
    <source>
        <dbReference type="ARBA" id="ARBA00022475"/>
    </source>
</evidence>
<evidence type="ECO:0000313" key="10">
    <source>
        <dbReference type="Proteomes" id="UP000774130"/>
    </source>
</evidence>
<evidence type="ECO:0000256" key="8">
    <source>
        <dbReference type="SAM" id="Phobius"/>
    </source>
</evidence>
<evidence type="ECO:0000256" key="2">
    <source>
        <dbReference type="ARBA" id="ARBA00005632"/>
    </source>
</evidence>
<gene>
    <name evidence="9" type="ORF">KUA55_03820</name>
</gene>
<feature type="transmembrane region" description="Helical" evidence="8">
    <location>
        <begin position="51"/>
        <end position="71"/>
    </location>
</feature>
<comment type="caution">
    <text evidence="9">The sequence shown here is derived from an EMBL/GenBank/DDBJ whole genome shotgun (WGS) entry which is preliminary data.</text>
</comment>
<feature type="transmembrane region" description="Helical" evidence="8">
    <location>
        <begin position="83"/>
        <end position="102"/>
    </location>
</feature>
<dbReference type="InterPro" id="IPR009315">
    <property type="entry name" value="P_starv_induced_PsiE"/>
</dbReference>
<evidence type="ECO:0000256" key="5">
    <source>
        <dbReference type="ARBA" id="ARBA00022692"/>
    </source>
</evidence>
<evidence type="ECO:0000313" key="9">
    <source>
        <dbReference type="EMBL" id="MBV7389795.1"/>
    </source>
</evidence>
<proteinExistence type="inferred from homology"/>
<protein>
    <recommendedName>
        <fullName evidence="3">Protein PsiE</fullName>
    </recommendedName>
</protein>
<sequence>MGKEFKLFEKIVSTIIDVVLAILVLVVLVVMVEAVYTIVRHVIPLESISELSILIEEVATLFILLEIILMLMRYVKEGHHIPVRYLILISITAILRELLLAHGSGVETLFLSMAILVLVLVLFVLEKVKAFHSAADDGDTFD</sequence>
<dbReference type="Pfam" id="PF06146">
    <property type="entry name" value="PsiE"/>
    <property type="match status" value="1"/>
</dbReference>
<keyword evidence="7 8" id="KW-0472">Membrane</keyword>
<organism evidence="9 10">
    <name type="scientific">Enterococcus alishanensis</name>
    <dbReference type="NCBI Taxonomy" id="1303817"/>
    <lineage>
        <taxon>Bacteria</taxon>
        <taxon>Bacillati</taxon>
        <taxon>Bacillota</taxon>
        <taxon>Bacilli</taxon>
        <taxon>Lactobacillales</taxon>
        <taxon>Enterococcaceae</taxon>
        <taxon>Enterococcus</taxon>
    </lineage>
</organism>
<feature type="transmembrane region" description="Helical" evidence="8">
    <location>
        <begin position="12"/>
        <end position="39"/>
    </location>
</feature>
<comment type="similarity">
    <text evidence="2">Belongs to the PsiE family.</text>
</comment>
<dbReference type="PANTHER" id="PTHR37819:SF1">
    <property type="entry name" value="PROTEIN PSIE"/>
    <property type="match status" value="1"/>
</dbReference>
<keyword evidence="10" id="KW-1185">Reference proteome</keyword>
<dbReference type="InterPro" id="IPR020948">
    <property type="entry name" value="P_starv_induced_PsiE-like"/>
</dbReference>
<feature type="transmembrane region" description="Helical" evidence="8">
    <location>
        <begin position="108"/>
        <end position="125"/>
    </location>
</feature>
<keyword evidence="4" id="KW-1003">Cell membrane</keyword>
<dbReference type="RefSeq" id="WP_218324864.1">
    <property type="nucleotide sequence ID" value="NZ_JAHUZB010000002.1"/>
</dbReference>
<reference evidence="9 10" key="1">
    <citation type="submission" date="2021-06" db="EMBL/GenBank/DDBJ databases">
        <title>Enterococcus alishanensis sp. nov., a novel lactic acid bacterium isolated from fresh coffee beans.</title>
        <authorList>
            <person name="Chen Y.-S."/>
        </authorList>
    </citation>
    <scope>NUCLEOTIDE SEQUENCE [LARGE SCALE GENOMIC DNA]</scope>
    <source>
        <strain evidence="9 10">ALS3</strain>
    </source>
</reference>
<keyword evidence="6 8" id="KW-1133">Transmembrane helix</keyword>
<evidence type="ECO:0000256" key="1">
    <source>
        <dbReference type="ARBA" id="ARBA00004429"/>
    </source>
</evidence>
<accession>A0ABS6TA86</accession>
<evidence type="ECO:0000256" key="6">
    <source>
        <dbReference type="ARBA" id="ARBA00022989"/>
    </source>
</evidence>
<keyword evidence="5 8" id="KW-0812">Transmembrane</keyword>